<keyword evidence="2" id="KW-0813">Transport</keyword>
<evidence type="ECO:0000259" key="10">
    <source>
        <dbReference type="PROSITE" id="PS50929"/>
    </source>
</evidence>
<dbReference type="PROSITE" id="PS50929">
    <property type="entry name" value="ABC_TM1F"/>
    <property type="match status" value="1"/>
</dbReference>
<dbReference type="Pfam" id="PF00005">
    <property type="entry name" value="ABC_tran"/>
    <property type="match status" value="1"/>
</dbReference>
<dbReference type="InterPro" id="IPR017871">
    <property type="entry name" value="ABC_transporter-like_CS"/>
</dbReference>
<dbReference type="Pfam" id="PF00664">
    <property type="entry name" value="ABC_membrane"/>
    <property type="match status" value="1"/>
</dbReference>
<reference evidence="11 12" key="1">
    <citation type="journal article" date="2016" name="Nat. Commun.">
        <title>Thousands of microbial genomes shed light on interconnected biogeochemical processes in an aquifer system.</title>
        <authorList>
            <person name="Anantharaman K."/>
            <person name="Brown C.T."/>
            <person name="Hug L.A."/>
            <person name="Sharon I."/>
            <person name="Castelle C.J."/>
            <person name="Probst A.J."/>
            <person name="Thomas B.C."/>
            <person name="Singh A."/>
            <person name="Wilkins M.J."/>
            <person name="Karaoz U."/>
            <person name="Brodie E.L."/>
            <person name="Williams K.H."/>
            <person name="Hubbard S.S."/>
            <person name="Banfield J.F."/>
        </authorList>
    </citation>
    <scope>NUCLEOTIDE SEQUENCE [LARGE SCALE GENOMIC DNA]</scope>
</reference>
<comment type="subcellular location">
    <subcellularLocation>
        <location evidence="1">Cell membrane</location>
        <topology evidence="1">Multi-pass membrane protein</topology>
    </subcellularLocation>
</comment>
<dbReference type="PANTHER" id="PTHR24221:SF654">
    <property type="entry name" value="ATP-BINDING CASSETTE SUB-FAMILY B MEMBER 6"/>
    <property type="match status" value="1"/>
</dbReference>
<evidence type="ECO:0000259" key="9">
    <source>
        <dbReference type="PROSITE" id="PS50893"/>
    </source>
</evidence>
<dbReference type="PROSITE" id="PS50893">
    <property type="entry name" value="ABC_TRANSPORTER_2"/>
    <property type="match status" value="1"/>
</dbReference>
<keyword evidence="7 8" id="KW-0472">Membrane</keyword>
<evidence type="ECO:0000256" key="1">
    <source>
        <dbReference type="ARBA" id="ARBA00004651"/>
    </source>
</evidence>
<dbReference type="GO" id="GO:0034040">
    <property type="term" value="F:ATPase-coupled lipid transmembrane transporter activity"/>
    <property type="evidence" value="ECO:0007669"/>
    <property type="project" value="TreeGrafter"/>
</dbReference>
<accession>A0A1G2G597</accession>
<organism evidence="11 12">
    <name type="scientific">Candidatus Ryanbacteria bacterium RIFCSPHIGHO2_01_FULL_48_27</name>
    <dbReference type="NCBI Taxonomy" id="1802115"/>
    <lineage>
        <taxon>Bacteria</taxon>
        <taxon>Candidatus Ryaniibacteriota</taxon>
    </lineage>
</organism>
<feature type="transmembrane region" description="Helical" evidence="8">
    <location>
        <begin position="277"/>
        <end position="299"/>
    </location>
</feature>
<dbReference type="PANTHER" id="PTHR24221">
    <property type="entry name" value="ATP-BINDING CASSETTE SUB-FAMILY B"/>
    <property type="match status" value="1"/>
</dbReference>
<dbReference type="GO" id="GO:0140359">
    <property type="term" value="F:ABC-type transporter activity"/>
    <property type="evidence" value="ECO:0007669"/>
    <property type="project" value="InterPro"/>
</dbReference>
<dbReference type="STRING" id="1802115.A2756_00165"/>
<feature type="domain" description="ABC transmembrane type-1" evidence="10">
    <location>
        <begin position="26"/>
        <end position="310"/>
    </location>
</feature>
<dbReference type="InterPro" id="IPR039421">
    <property type="entry name" value="Type_1_exporter"/>
</dbReference>
<keyword evidence="5" id="KW-0067">ATP-binding</keyword>
<name>A0A1G2G597_9BACT</name>
<dbReference type="SMART" id="SM00382">
    <property type="entry name" value="AAA"/>
    <property type="match status" value="1"/>
</dbReference>
<evidence type="ECO:0000313" key="12">
    <source>
        <dbReference type="Proteomes" id="UP000177785"/>
    </source>
</evidence>
<evidence type="ECO:0000256" key="2">
    <source>
        <dbReference type="ARBA" id="ARBA00022448"/>
    </source>
</evidence>
<feature type="transmembrane region" description="Helical" evidence="8">
    <location>
        <begin position="167"/>
        <end position="185"/>
    </location>
</feature>
<keyword evidence="4" id="KW-0547">Nucleotide-binding</keyword>
<dbReference type="SUPFAM" id="SSF90123">
    <property type="entry name" value="ABC transporter transmembrane region"/>
    <property type="match status" value="1"/>
</dbReference>
<feature type="transmembrane region" description="Helical" evidence="8">
    <location>
        <begin position="61"/>
        <end position="78"/>
    </location>
</feature>
<dbReference type="GO" id="GO:0016887">
    <property type="term" value="F:ATP hydrolysis activity"/>
    <property type="evidence" value="ECO:0007669"/>
    <property type="project" value="InterPro"/>
</dbReference>
<feature type="transmembrane region" description="Helical" evidence="8">
    <location>
        <begin position="21"/>
        <end position="41"/>
    </location>
</feature>
<dbReference type="AlphaFoldDB" id="A0A1G2G597"/>
<dbReference type="GO" id="GO:0005886">
    <property type="term" value="C:plasma membrane"/>
    <property type="evidence" value="ECO:0007669"/>
    <property type="project" value="UniProtKB-SubCell"/>
</dbReference>
<dbReference type="PROSITE" id="PS00211">
    <property type="entry name" value="ABC_TRANSPORTER_1"/>
    <property type="match status" value="1"/>
</dbReference>
<evidence type="ECO:0000256" key="6">
    <source>
        <dbReference type="ARBA" id="ARBA00022989"/>
    </source>
</evidence>
<sequence length="586" mass="67473">MMQKSYTKDTLRIFWEHASRYHIKVIVLIASIIAANIAELYTPFLYKRFFDVLSQNPADAVQVLVHILVIIFSIRLVYQLMWRVYWYVYNGFYARVMSDLLNTCYTYLQYHSYSFFNNNFSGSLVRRVNRFPKAFEEISDQAILNIGQAVFRITVILGILYYRQWQLAVIVLVWALAYTSFNLWFSRYKLKYDRERAALDTKTTAHLADTVTNNINLKLFGATAREIHSFQTITDELFRVRRFSWMLGWRMETVQGLFAVCLEVGIFYAAVGFWQRGLLTVGDFVLIQAYLLQIFWVLWDVGRYIRRMYESLADAAEMTEILTTPHGVVDQEQAKDLHVVSGKLAFNAVTFRYYENKDVYKNFNLVIRPGERVALIGPSGGGKSTITKLLFRFFDIQEGSVLIDDQNIAEVTQESLRASIALVPQDPILFHRTLMENIRYARPSASDAEVLEASRLAHCHEFIEGFPEKYETYVGERGVKLSGGERQRVAIARAILKNAPILVLDEATSSLDSESEAFIQDALGNLMKGKTTIVIAHRLSTIMQMDRIIVIEHGRIVEEGKHEELIKAEQGVYQKLWEIQAGGFTA</sequence>
<evidence type="ECO:0000256" key="8">
    <source>
        <dbReference type="SAM" id="Phobius"/>
    </source>
</evidence>
<evidence type="ECO:0000256" key="4">
    <source>
        <dbReference type="ARBA" id="ARBA00022741"/>
    </source>
</evidence>
<dbReference type="InterPro" id="IPR003439">
    <property type="entry name" value="ABC_transporter-like_ATP-bd"/>
</dbReference>
<protein>
    <recommendedName>
        <fullName evidence="13">ABC transporter ATP-binding protein</fullName>
    </recommendedName>
</protein>
<comment type="caution">
    <text evidence="11">The sequence shown here is derived from an EMBL/GenBank/DDBJ whole genome shotgun (WGS) entry which is preliminary data.</text>
</comment>
<feature type="transmembrane region" description="Helical" evidence="8">
    <location>
        <begin position="249"/>
        <end position="271"/>
    </location>
</feature>
<proteinExistence type="predicted"/>
<evidence type="ECO:0008006" key="13">
    <source>
        <dbReference type="Google" id="ProtNLM"/>
    </source>
</evidence>
<dbReference type="InterPro" id="IPR027417">
    <property type="entry name" value="P-loop_NTPase"/>
</dbReference>
<evidence type="ECO:0000256" key="3">
    <source>
        <dbReference type="ARBA" id="ARBA00022692"/>
    </source>
</evidence>
<evidence type="ECO:0000256" key="5">
    <source>
        <dbReference type="ARBA" id="ARBA00022840"/>
    </source>
</evidence>
<evidence type="ECO:0000313" key="11">
    <source>
        <dbReference type="EMBL" id="OGZ45419.1"/>
    </source>
</evidence>
<dbReference type="FunFam" id="3.40.50.300:FF:000287">
    <property type="entry name" value="Multidrug ABC transporter ATP-binding protein"/>
    <property type="match status" value="1"/>
</dbReference>
<dbReference type="Proteomes" id="UP000177785">
    <property type="component" value="Unassembled WGS sequence"/>
</dbReference>
<dbReference type="EMBL" id="MHNL01000006">
    <property type="protein sequence ID" value="OGZ45419.1"/>
    <property type="molecule type" value="Genomic_DNA"/>
</dbReference>
<keyword evidence="6 8" id="KW-1133">Transmembrane helix</keyword>
<dbReference type="Gene3D" id="3.40.50.300">
    <property type="entry name" value="P-loop containing nucleotide triphosphate hydrolases"/>
    <property type="match status" value="1"/>
</dbReference>
<gene>
    <name evidence="11" type="ORF">A2756_00165</name>
</gene>
<feature type="domain" description="ABC transporter" evidence="9">
    <location>
        <begin position="344"/>
        <end position="578"/>
    </location>
</feature>
<dbReference type="SUPFAM" id="SSF52540">
    <property type="entry name" value="P-loop containing nucleoside triphosphate hydrolases"/>
    <property type="match status" value="1"/>
</dbReference>
<keyword evidence="3 8" id="KW-0812">Transmembrane</keyword>
<dbReference type="InterPro" id="IPR003593">
    <property type="entry name" value="AAA+_ATPase"/>
</dbReference>
<dbReference type="InterPro" id="IPR036640">
    <property type="entry name" value="ABC1_TM_sf"/>
</dbReference>
<evidence type="ECO:0000256" key="7">
    <source>
        <dbReference type="ARBA" id="ARBA00023136"/>
    </source>
</evidence>
<dbReference type="Gene3D" id="1.20.1560.10">
    <property type="entry name" value="ABC transporter type 1, transmembrane domain"/>
    <property type="match status" value="1"/>
</dbReference>
<dbReference type="GO" id="GO:0005524">
    <property type="term" value="F:ATP binding"/>
    <property type="evidence" value="ECO:0007669"/>
    <property type="project" value="UniProtKB-KW"/>
</dbReference>
<feature type="transmembrane region" description="Helical" evidence="8">
    <location>
        <begin position="142"/>
        <end position="161"/>
    </location>
</feature>
<dbReference type="InterPro" id="IPR011527">
    <property type="entry name" value="ABC1_TM_dom"/>
</dbReference>